<feature type="transmembrane region" description="Helical" evidence="12">
    <location>
        <begin position="376"/>
        <end position="395"/>
    </location>
</feature>
<dbReference type="SUPFAM" id="SSF63877">
    <property type="entry name" value="Methuselah ectodomain"/>
    <property type="match status" value="1"/>
</dbReference>
<keyword evidence="6 12" id="KW-1133">Transmembrane helix</keyword>
<feature type="transmembrane region" description="Helical" evidence="12">
    <location>
        <begin position="454"/>
        <end position="474"/>
    </location>
</feature>
<feature type="transmembrane region" description="Helical" evidence="12">
    <location>
        <begin position="415"/>
        <end position="433"/>
    </location>
</feature>
<feature type="transmembrane region" description="Helical" evidence="12">
    <location>
        <begin position="341"/>
        <end position="364"/>
    </location>
</feature>
<evidence type="ECO:0000256" key="5">
    <source>
        <dbReference type="ARBA" id="ARBA00022729"/>
    </source>
</evidence>
<dbReference type="AlphaFoldDB" id="A0A182WX86"/>
<protein>
    <recommendedName>
        <fullName evidence="16">G-protein coupled receptors family 2 profile 2 domain-containing protein</fullName>
    </recommendedName>
</protein>
<dbReference type="EnsemblMetazoa" id="AQUA002146-RA">
    <property type="protein sequence ID" value="AQUA002146-PA"/>
    <property type="gene ID" value="AQUA002146"/>
</dbReference>
<feature type="region of interest" description="Disordered" evidence="11">
    <location>
        <begin position="175"/>
        <end position="197"/>
    </location>
</feature>
<feature type="chain" id="PRO_5008142055" description="G-protein coupled receptors family 2 profile 2 domain-containing protein" evidence="13">
    <location>
        <begin position="29"/>
        <end position="683"/>
    </location>
</feature>
<feature type="signal peptide" evidence="13">
    <location>
        <begin position="1"/>
        <end position="28"/>
    </location>
</feature>
<name>A0A182WX86_ANOQN</name>
<dbReference type="GO" id="GO:0004930">
    <property type="term" value="F:G protein-coupled receptor activity"/>
    <property type="evidence" value="ECO:0007669"/>
    <property type="project" value="UniProtKB-KW"/>
</dbReference>
<keyword evidence="8 12" id="KW-0472">Membrane</keyword>
<dbReference type="PANTHER" id="PTHR46953">
    <property type="entry name" value="G-PROTEIN COUPLED RECEPTOR MTH-LIKE 1-RELATED"/>
    <property type="match status" value="1"/>
</dbReference>
<sequence length="683" mass="75951">MGRIGRVVVRCWLVVIVCSANSVPLASALEASGQGESTYEEYDDESPYLGGYELLDDLDSSVEELATVYDEDVLDPITDDDISYSGYEYEDPLDDDIGVGGSDGVVDSVVPSSISSSTVVTPSMTTLEDAVQRHPVAIGNGTISAVEAGTPSTLAMAEKEDAGLGTPLLDGLGASGSTAPPPTTVVDDSSCRGHEKLPTQPEYVSRDASIMRKCCPPGESLVSEYSKHVSCQKDAPSSYLPQPIVAQFYRDCIEDLEEELRLDVRYGNPCPSEGGMVSFGAHTNDTLYVIQNGSLLVIYGSKDYDVYDTYCLDYDRADGALLAYVCPSEVRVMVDVVKGQLFLLTICLIVAIPALLVTALLYIIVPKLHDLHGRALAMNCVNFAIALLLECFFQYRNRGKRMLMDDMVLENYAEYFILATFFWLLVNCGNNCFHAWYYVPRGKKANTLEDNQRFALYAAFAQLIPLWIILSYSMTPAGTPAIKHYLFIPIGVTLGLGSLCLLVTLLGLTRLKNSYYICHQIRQRLVQSGQYEELCKYVPVCGRRVNKVIYMNKYTVPLFVVMGTIWTVMAVTYYATYDLPIFYDILFGFQGILMFVIFVCMPRPNETIRQWLNERPYCAWMCRVDQVDDGEEAPMKRQMIAPMMARAAPRAACVPDAAQYSAYMGGPERLKLNKNPFKYLEEF</sequence>
<evidence type="ECO:0000256" key="12">
    <source>
        <dbReference type="SAM" id="Phobius"/>
    </source>
</evidence>
<keyword evidence="5 13" id="KW-0732">Signal</keyword>
<comment type="similarity">
    <text evidence="2">Belongs to the G-protein coupled receptor 2 family. Mth subfamily.</text>
</comment>
<dbReference type="Gene3D" id="2.170.180.11">
    <property type="entry name" value="Methuselah ectodomain, domain 2"/>
    <property type="match status" value="1"/>
</dbReference>
<evidence type="ECO:0000256" key="11">
    <source>
        <dbReference type="SAM" id="MobiDB-lite"/>
    </source>
</evidence>
<evidence type="ECO:0008006" key="16">
    <source>
        <dbReference type="Google" id="ProtNLM"/>
    </source>
</evidence>
<comment type="subcellular location">
    <subcellularLocation>
        <location evidence="1">Cell membrane</location>
        <topology evidence="1">Multi-pass membrane protein</topology>
    </subcellularLocation>
</comment>
<evidence type="ECO:0000256" key="7">
    <source>
        <dbReference type="ARBA" id="ARBA00023040"/>
    </source>
</evidence>
<keyword evidence="10" id="KW-0807">Transducer</keyword>
<keyword evidence="9" id="KW-0675">Receptor</keyword>
<evidence type="ECO:0000256" key="1">
    <source>
        <dbReference type="ARBA" id="ARBA00004651"/>
    </source>
</evidence>
<evidence type="ECO:0000256" key="10">
    <source>
        <dbReference type="ARBA" id="ARBA00023224"/>
    </source>
</evidence>
<evidence type="ECO:0000256" key="9">
    <source>
        <dbReference type="ARBA" id="ARBA00023170"/>
    </source>
</evidence>
<evidence type="ECO:0000256" key="3">
    <source>
        <dbReference type="ARBA" id="ARBA00022475"/>
    </source>
</evidence>
<dbReference type="InterPro" id="IPR023311">
    <property type="entry name" value="Methusela_ecto_dom_2"/>
</dbReference>
<keyword evidence="7" id="KW-0297">G-protein coupled receptor</keyword>
<evidence type="ECO:0000256" key="8">
    <source>
        <dbReference type="ARBA" id="ARBA00023136"/>
    </source>
</evidence>
<evidence type="ECO:0000313" key="14">
    <source>
        <dbReference type="EnsemblMetazoa" id="AQUA002146-PA"/>
    </source>
</evidence>
<dbReference type="Gene3D" id="1.20.1070.10">
    <property type="entry name" value="Rhodopsin 7-helix transmembrane proteins"/>
    <property type="match status" value="1"/>
</dbReference>
<feature type="transmembrane region" description="Helical" evidence="12">
    <location>
        <begin position="486"/>
        <end position="508"/>
    </location>
</feature>
<evidence type="ECO:0000256" key="13">
    <source>
        <dbReference type="SAM" id="SignalP"/>
    </source>
</evidence>
<reference evidence="14" key="1">
    <citation type="submission" date="2020-05" db="UniProtKB">
        <authorList>
            <consortium name="EnsemblMetazoa"/>
        </authorList>
    </citation>
    <scope>IDENTIFICATION</scope>
    <source>
        <strain evidence="14">SANGQUA</strain>
    </source>
</reference>
<dbReference type="Proteomes" id="UP000076407">
    <property type="component" value="Unassembled WGS sequence"/>
</dbReference>
<feature type="transmembrane region" description="Helical" evidence="12">
    <location>
        <begin position="554"/>
        <end position="575"/>
    </location>
</feature>
<evidence type="ECO:0000256" key="4">
    <source>
        <dbReference type="ARBA" id="ARBA00022692"/>
    </source>
</evidence>
<dbReference type="VEuPathDB" id="VectorBase:AQUA002146"/>
<dbReference type="STRING" id="34691.A0A182WX86"/>
<organism evidence="14 15">
    <name type="scientific">Anopheles quadriannulatus</name>
    <name type="common">Mosquito</name>
    <dbReference type="NCBI Taxonomy" id="34691"/>
    <lineage>
        <taxon>Eukaryota</taxon>
        <taxon>Metazoa</taxon>
        <taxon>Ecdysozoa</taxon>
        <taxon>Arthropoda</taxon>
        <taxon>Hexapoda</taxon>
        <taxon>Insecta</taxon>
        <taxon>Pterygota</taxon>
        <taxon>Neoptera</taxon>
        <taxon>Endopterygota</taxon>
        <taxon>Diptera</taxon>
        <taxon>Nematocera</taxon>
        <taxon>Culicoidea</taxon>
        <taxon>Culicidae</taxon>
        <taxon>Anophelinae</taxon>
        <taxon>Anopheles</taxon>
    </lineage>
</organism>
<evidence type="ECO:0000256" key="6">
    <source>
        <dbReference type="ARBA" id="ARBA00022989"/>
    </source>
</evidence>
<evidence type="ECO:0000256" key="2">
    <source>
        <dbReference type="ARBA" id="ARBA00008979"/>
    </source>
</evidence>
<evidence type="ECO:0000313" key="15">
    <source>
        <dbReference type="Proteomes" id="UP000076407"/>
    </source>
</evidence>
<dbReference type="GO" id="GO:0005886">
    <property type="term" value="C:plasma membrane"/>
    <property type="evidence" value="ECO:0007669"/>
    <property type="project" value="UniProtKB-SubCell"/>
</dbReference>
<keyword evidence="3" id="KW-1003">Cell membrane</keyword>
<dbReference type="PANTHER" id="PTHR46953:SF3">
    <property type="entry name" value="G-PROTEIN COUPLED RECEPTOR MTH-LIKE 14-RELATED"/>
    <property type="match status" value="1"/>
</dbReference>
<keyword evidence="4 12" id="KW-0812">Transmembrane</keyword>
<accession>A0A182WX86</accession>
<proteinExistence type="inferred from homology"/>
<keyword evidence="15" id="KW-1185">Reference proteome</keyword>
<feature type="transmembrane region" description="Helical" evidence="12">
    <location>
        <begin position="581"/>
        <end position="601"/>
    </location>
</feature>
<dbReference type="InterPro" id="IPR052808">
    <property type="entry name" value="GPCR_Mth-like"/>
</dbReference>
<dbReference type="InterPro" id="IPR036272">
    <property type="entry name" value="Methuselah_N_sf"/>
</dbReference>